<keyword evidence="2" id="KW-1003">Cell membrane</keyword>
<dbReference type="EMBL" id="CP048286">
    <property type="protein sequence ID" value="QHW33988.1"/>
    <property type="molecule type" value="Genomic_DNA"/>
</dbReference>
<comment type="subcellular location">
    <subcellularLocation>
        <location evidence="1">Cell membrane</location>
        <topology evidence="1">Multi-pass membrane protein</topology>
    </subcellularLocation>
</comment>
<evidence type="ECO:0000256" key="6">
    <source>
        <dbReference type="SAM" id="MobiDB-lite"/>
    </source>
</evidence>
<dbReference type="AlphaFoldDB" id="A0A6C0P646"/>
<dbReference type="GO" id="GO:0015171">
    <property type="term" value="F:amino acid transmembrane transporter activity"/>
    <property type="evidence" value="ECO:0007669"/>
    <property type="project" value="TreeGrafter"/>
</dbReference>
<dbReference type="KEGG" id="prz:GZH47_26480"/>
<keyword evidence="3 7" id="KW-0812">Transmembrane</keyword>
<dbReference type="InterPro" id="IPR001123">
    <property type="entry name" value="LeuE-type"/>
</dbReference>
<sequence>MVSAILQGFILAFGLILPLGVQNMFVFNQGAVQSRYLRTLPVILVASFCDSMLILLAVLGVSTAAFGIGWLKMSLMAAGIVFLLYMGWVTWRSSTGGKDSDSSSSEKPPEPMGTRKQIAFAFSVSLLNPHAIMDTIGVIGTSSLNYSGHAKAAFAISCIVVSWLWYLGLALAGRIVGAKDRSGRLLAGLNKFSALVMWGTAVYLTVMIAQ</sequence>
<evidence type="ECO:0000313" key="8">
    <source>
        <dbReference type="EMBL" id="QHW33988.1"/>
    </source>
</evidence>
<feature type="transmembrane region" description="Helical" evidence="7">
    <location>
        <begin position="192"/>
        <end position="209"/>
    </location>
</feature>
<feature type="transmembrane region" description="Helical" evidence="7">
    <location>
        <begin position="152"/>
        <end position="172"/>
    </location>
</feature>
<dbReference type="PANTHER" id="PTHR30086">
    <property type="entry name" value="ARGININE EXPORTER PROTEIN ARGO"/>
    <property type="match status" value="1"/>
</dbReference>
<feature type="transmembrane region" description="Helical" evidence="7">
    <location>
        <begin position="118"/>
        <end position="140"/>
    </location>
</feature>
<gene>
    <name evidence="8" type="ORF">GZH47_26480</name>
</gene>
<feature type="transmembrane region" description="Helical" evidence="7">
    <location>
        <begin position="67"/>
        <end position="88"/>
    </location>
</feature>
<evidence type="ECO:0000313" key="9">
    <source>
        <dbReference type="Proteomes" id="UP000479114"/>
    </source>
</evidence>
<evidence type="ECO:0000256" key="4">
    <source>
        <dbReference type="ARBA" id="ARBA00022989"/>
    </source>
</evidence>
<reference evidence="8 9" key="1">
    <citation type="submission" date="2020-02" db="EMBL/GenBank/DDBJ databases">
        <title>Paenibacillus sp. nov., isolated from rhizosphere soil of tomato.</title>
        <authorList>
            <person name="Weon H.-Y."/>
            <person name="Lee S.A."/>
        </authorList>
    </citation>
    <scope>NUCLEOTIDE SEQUENCE [LARGE SCALE GENOMIC DNA]</scope>
    <source>
        <strain evidence="8 9">14171R-81</strain>
    </source>
</reference>
<keyword evidence="4 7" id="KW-1133">Transmembrane helix</keyword>
<dbReference type="GO" id="GO:0005886">
    <property type="term" value="C:plasma membrane"/>
    <property type="evidence" value="ECO:0007669"/>
    <property type="project" value="UniProtKB-SubCell"/>
</dbReference>
<dbReference type="Proteomes" id="UP000479114">
    <property type="component" value="Chromosome"/>
</dbReference>
<evidence type="ECO:0000256" key="2">
    <source>
        <dbReference type="ARBA" id="ARBA00022475"/>
    </source>
</evidence>
<keyword evidence="9" id="KW-1185">Reference proteome</keyword>
<feature type="region of interest" description="Disordered" evidence="6">
    <location>
        <begin position="94"/>
        <end position="113"/>
    </location>
</feature>
<feature type="transmembrane region" description="Helical" evidence="7">
    <location>
        <begin position="6"/>
        <end position="27"/>
    </location>
</feature>
<protein>
    <submittedName>
        <fullName evidence="8">Amino acid transporter</fullName>
    </submittedName>
</protein>
<dbReference type="PANTHER" id="PTHR30086:SF20">
    <property type="entry name" value="ARGININE EXPORTER PROTEIN ARGO-RELATED"/>
    <property type="match status" value="1"/>
</dbReference>
<feature type="compositionally biased region" description="Low complexity" evidence="6">
    <location>
        <begin position="94"/>
        <end position="106"/>
    </location>
</feature>
<keyword evidence="5 7" id="KW-0472">Membrane</keyword>
<evidence type="ECO:0000256" key="3">
    <source>
        <dbReference type="ARBA" id="ARBA00022692"/>
    </source>
</evidence>
<dbReference type="RefSeq" id="WP_162643985.1">
    <property type="nucleotide sequence ID" value="NZ_CP048286.1"/>
</dbReference>
<accession>A0A6C0P646</accession>
<feature type="transmembrane region" description="Helical" evidence="7">
    <location>
        <begin position="39"/>
        <end position="61"/>
    </location>
</feature>
<organism evidence="8 9">
    <name type="scientific">Paenibacillus rhizovicinus</name>
    <dbReference type="NCBI Taxonomy" id="2704463"/>
    <lineage>
        <taxon>Bacteria</taxon>
        <taxon>Bacillati</taxon>
        <taxon>Bacillota</taxon>
        <taxon>Bacilli</taxon>
        <taxon>Bacillales</taxon>
        <taxon>Paenibacillaceae</taxon>
        <taxon>Paenibacillus</taxon>
    </lineage>
</organism>
<dbReference type="Pfam" id="PF01810">
    <property type="entry name" value="LysE"/>
    <property type="match status" value="1"/>
</dbReference>
<evidence type="ECO:0000256" key="7">
    <source>
        <dbReference type="SAM" id="Phobius"/>
    </source>
</evidence>
<evidence type="ECO:0000256" key="5">
    <source>
        <dbReference type="ARBA" id="ARBA00023136"/>
    </source>
</evidence>
<evidence type="ECO:0000256" key="1">
    <source>
        <dbReference type="ARBA" id="ARBA00004651"/>
    </source>
</evidence>
<proteinExistence type="predicted"/>
<name>A0A6C0P646_9BACL</name>